<evidence type="ECO:0000313" key="1">
    <source>
        <dbReference type="EMBL" id="CAI9690945.1"/>
    </source>
</evidence>
<name>A0ACB0DRL1_RANTA</name>
<dbReference type="Proteomes" id="UP001162501">
    <property type="component" value="Chromosome 1"/>
</dbReference>
<dbReference type="EMBL" id="OX596085">
    <property type="protein sequence ID" value="CAI9690945.1"/>
    <property type="molecule type" value="Genomic_DNA"/>
</dbReference>
<proteinExistence type="predicted"/>
<gene>
    <name evidence="1" type="ORF">MRATA1EN3_LOCUS2158</name>
</gene>
<reference evidence="1" key="1">
    <citation type="submission" date="2023-05" db="EMBL/GenBank/DDBJ databases">
        <authorList>
            <consortium name="ELIXIR-Norway"/>
        </authorList>
    </citation>
    <scope>NUCLEOTIDE SEQUENCE</scope>
</reference>
<organism evidence="1 2">
    <name type="scientific">Rangifer tarandus platyrhynchus</name>
    <name type="common">Svalbard reindeer</name>
    <dbReference type="NCBI Taxonomy" id="3082113"/>
    <lineage>
        <taxon>Eukaryota</taxon>
        <taxon>Metazoa</taxon>
        <taxon>Chordata</taxon>
        <taxon>Craniata</taxon>
        <taxon>Vertebrata</taxon>
        <taxon>Euteleostomi</taxon>
        <taxon>Mammalia</taxon>
        <taxon>Eutheria</taxon>
        <taxon>Laurasiatheria</taxon>
        <taxon>Artiodactyla</taxon>
        <taxon>Ruminantia</taxon>
        <taxon>Pecora</taxon>
        <taxon>Cervidae</taxon>
        <taxon>Odocoileinae</taxon>
        <taxon>Rangifer</taxon>
    </lineage>
</organism>
<evidence type="ECO:0000313" key="2">
    <source>
        <dbReference type="Proteomes" id="UP001162501"/>
    </source>
</evidence>
<protein>
    <submittedName>
        <fullName evidence="1">Uncharacterized protein</fullName>
    </submittedName>
</protein>
<accession>A0ACB0DRL1</accession>
<sequence length="178" mass="19110">MSFWKLFSGRVLGERGRPGESSAPFWSTNPAARGGSESEDCGRALQASPRPQALLRRQGETGSATPRVPIVFLGTRCWEGVPEGWRRHAARVEEWPGRFLHFSSPPSLTLILLPPRNLRSDGAESGFRGAHSEMGQLGARCCAGVPLTQLGAKSGLVSQIQASGEVCEEVGSCRGPRV</sequence>